<protein>
    <submittedName>
        <fullName evidence="2">Uncharacterized protein</fullName>
    </submittedName>
</protein>
<keyword evidence="3" id="KW-1185">Reference proteome</keyword>
<feature type="compositionally biased region" description="Basic and acidic residues" evidence="1">
    <location>
        <begin position="91"/>
        <end position="115"/>
    </location>
</feature>
<evidence type="ECO:0000313" key="3">
    <source>
        <dbReference type="Proteomes" id="UP001153365"/>
    </source>
</evidence>
<gene>
    <name evidence="2" type="ORF">PPACK8108_LOCUS11782</name>
</gene>
<evidence type="ECO:0000256" key="1">
    <source>
        <dbReference type="SAM" id="MobiDB-lite"/>
    </source>
</evidence>
<dbReference type="AlphaFoldDB" id="A0AAV0B477"/>
<proteinExistence type="predicted"/>
<sequence>MEALISPPLQIELLSASTVKNYQQNNPELLPNTIGSNTYQIKSHLYRILEEVHQLVKLAPQDKNLSSEAERQNVVRRKRKSQTLQEIMGEELNREKGNSLVKNEEIQTPRPDGKMSKKRKI</sequence>
<accession>A0AAV0B477</accession>
<dbReference type="EMBL" id="CALTRL010002760">
    <property type="protein sequence ID" value="CAH7676622.1"/>
    <property type="molecule type" value="Genomic_DNA"/>
</dbReference>
<dbReference type="Proteomes" id="UP001153365">
    <property type="component" value="Unassembled WGS sequence"/>
</dbReference>
<feature type="region of interest" description="Disordered" evidence="1">
    <location>
        <begin position="61"/>
        <end position="121"/>
    </location>
</feature>
<evidence type="ECO:0000313" key="2">
    <source>
        <dbReference type="EMBL" id="CAH7676622.1"/>
    </source>
</evidence>
<name>A0AAV0B477_PHAPC</name>
<organism evidence="2 3">
    <name type="scientific">Phakopsora pachyrhizi</name>
    <name type="common">Asian soybean rust disease fungus</name>
    <dbReference type="NCBI Taxonomy" id="170000"/>
    <lineage>
        <taxon>Eukaryota</taxon>
        <taxon>Fungi</taxon>
        <taxon>Dikarya</taxon>
        <taxon>Basidiomycota</taxon>
        <taxon>Pucciniomycotina</taxon>
        <taxon>Pucciniomycetes</taxon>
        <taxon>Pucciniales</taxon>
        <taxon>Phakopsoraceae</taxon>
        <taxon>Phakopsora</taxon>
    </lineage>
</organism>
<reference evidence="2" key="1">
    <citation type="submission" date="2022-06" db="EMBL/GenBank/DDBJ databases">
        <authorList>
            <consortium name="SYNGENTA / RWTH Aachen University"/>
        </authorList>
    </citation>
    <scope>NUCLEOTIDE SEQUENCE</scope>
</reference>
<comment type="caution">
    <text evidence="2">The sequence shown here is derived from an EMBL/GenBank/DDBJ whole genome shotgun (WGS) entry which is preliminary data.</text>
</comment>